<organism evidence="7 8">
    <name type="scientific">Branchiostoma lanceolatum</name>
    <name type="common">Common lancelet</name>
    <name type="synonym">Amphioxus lanceolatum</name>
    <dbReference type="NCBI Taxonomy" id="7740"/>
    <lineage>
        <taxon>Eukaryota</taxon>
        <taxon>Metazoa</taxon>
        <taxon>Chordata</taxon>
        <taxon>Cephalochordata</taxon>
        <taxon>Leptocardii</taxon>
        <taxon>Amphioxiformes</taxon>
        <taxon>Branchiostomatidae</taxon>
        <taxon>Branchiostoma</taxon>
    </lineage>
</organism>
<dbReference type="Gene3D" id="3.40.50.1820">
    <property type="entry name" value="alpha/beta hydrolase"/>
    <property type="match status" value="1"/>
</dbReference>
<evidence type="ECO:0000256" key="3">
    <source>
        <dbReference type="ARBA" id="ARBA00022801"/>
    </source>
</evidence>
<dbReference type="SUPFAM" id="SSF53474">
    <property type="entry name" value="alpha/beta-Hydrolases"/>
    <property type="match status" value="1"/>
</dbReference>
<keyword evidence="2" id="KW-0719">Serine esterase</keyword>
<comment type="similarity">
    <text evidence="1 4">Belongs to the type-B carboxylesterase/lipase family.</text>
</comment>
<dbReference type="GO" id="GO:0003990">
    <property type="term" value="F:acetylcholinesterase activity"/>
    <property type="evidence" value="ECO:0007669"/>
    <property type="project" value="TreeGrafter"/>
</dbReference>
<evidence type="ECO:0000259" key="6">
    <source>
        <dbReference type="Pfam" id="PF00135"/>
    </source>
</evidence>
<dbReference type="OrthoDB" id="19653at2759"/>
<dbReference type="AlphaFoldDB" id="A0A8K0AGQ9"/>
<feature type="signal peptide" evidence="4">
    <location>
        <begin position="1"/>
        <end position="21"/>
    </location>
</feature>
<dbReference type="GO" id="GO:0005886">
    <property type="term" value="C:plasma membrane"/>
    <property type="evidence" value="ECO:0007669"/>
    <property type="project" value="TreeGrafter"/>
</dbReference>
<name>A0A8K0AGQ9_BRALA</name>
<dbReference type="Proteomes" id="UP000838412">
    <property type="component" value="Chromosome 9"/>
</dbReference>
<evidence type="ECO:0000313" key="7">
    <source>
        <dbReference type="EMBL" id="CAH1274239.1"/>
    </source>
</evidence>
<dbReference type="InterPro" id="IPR050654">
    <property type="entry name" value="AChE-related_enzymes"/>
</dbReference>
<evidence type="ECO:0000256" key="2">
    <source>
        <dbReference type="ARBA" id="ARBA00022487"/>
    </source>
</evidence>
<evidence type="ECO:0000256" key="1">
    <source>
        <dbReference type="ARBA" id="ARBA00005964"/>
    </source>
</evidence>
<dbReference type="EC" id="3.1.1.-" evidence="4"/>
<dbReference type="GO" id="GO:0019695">
    <property type="term" value="P:choline metabolic process"/>
    <property type="evidence" value="ECO:0007669"/>
    <property type="project" value="TreeGrafter"/>
</dbReference>
<evidence type="ECO:0000313" key="8">
    <source>
        <dbReference type="Proteomes" id="UP000838412"/>
    </source>
</evidence>
<dbReference type="PROSITE" id="PS00122">
    <property type="entry name" value="CARBOXYLESTERASE_B_1"/>
    <property type="match status" value="1"/>
</dbReference>
<dbReference type="InterPro" id="IPR029058">
    <property type="entry name" value="AB_hydrolase_fold"/>
</dbReference>
<sequence length="624" mass="67854">MSGLVTIFVAVIFFFPSSLEGVQVETTSGAVSGLSTTYQGVDVVVFRGIPYAAPPVGPLRFRDPQPHPGWDGVREATQTPPECPQRGESCCEDCLYLNVYVPGQPQEGSLAVMIYIHGGGFHSKSSGDPDPTPLAVTGNVIVVTINYRLNVFGFLSTGDQAAPGNYGLLDQRFAMVWVKDNIRAFGGNPDLVTIYGRSAGGQAIGMHVLSPINNGLFRRAISGSEGPTSMGTLTVKPQNTAVTLGAALGCDTSDTTAMVECMRSKNVDEVYSASRSRDVSAPPDSLYKFVPTVDGVFAPKTPKELLLEGNFERRDYMLGIVSSEGSVLGTSTLNSIHSEEDFEAVAADKLRIFEESAEQVTEAVVSEYCSDAHGNQGISYAERAARFYGDWRFAIPPIEDAEAYSRYHEGTYFYYFAPRPSFSTRPSYIQAAHGDEKYFLFGPEFNGKSVTSDEVELSTRMMIYFSNFMKTGDPNGPEAVPVTWPAYSELGRQCLQLDVTIRVTSDLSPRQRFFWSQTIPALISQTAHHDKLAPAITPTDEEPAPVPTVDSHRLLTPPSGSDELLQQIQITQYALMGVIIALVVIVCGLVCLVGRRIKTAKKLVGKPSDKEPMSFQNGDIDTSL</sequence>
<dbReference type="InterPro" id="IPR002018">
    <property type="entry name" value="CarbesteraseB"/>
</dbReference>
<proteinExistence type="inferred from homology"/>
<keyword evidence="8" id="KW-1185">Reference proteome</keyword>
<feature type="domain" description="Carboxylesterase type B" evidence="6">
    <location>
        <begin position="23"/>
        <end position="512"/>
    </location>
</feature>
<feature type="chain" id="PRO_5035488643" description="Carboxylic ester hydrolase" evidence="4">
    <location>
        <begin position="22"/>
        <end position="624"/>
    </location>
</feature>
<dbReference type="GO" id="GO:0005615">
    <property type="term" value="C:extracellular space"/>
    <property type="evidence" value="ECO:0007669"/>
    <property type="project" value="TreeGrafter"/>
</dbReference>
<gene>
    <name evidence="7" type="primary">CES3</name>
    <name evidence="7" type="ORF">BLAG_LOCUS25329</name>
</gene>
<dbReference type="PANTHER" id="PTHR43918:SF12">
    <property type="entry name" value="ACETYLCHOLINESTERASE 1"/>
    <property type="match status" value="1"/>
</dbReference>
<keyword evidence="5" id="KW-1133">Transmembrane helix</keyword>
<protein>
    <recommendedName>
        <fullName evidence="4">Carboxylic ester hydrolase</fullName>
        <ecNumber evidence="4">3.1.1.-</ecNumber>
    </recommendedName>
</protein>
<keyword evidence="3 4" id="KW-0378">Hydrolase</keyword>
<keyword evidence="5" id="KW-0472">Membrane</keyword>
<keyword evidence="4" id="KW-0732">Signal</keyword>
<dbReference type="EMBL" id="OV696694">
    <property type="protein sequence ID" value="CAH1274239.1"/>
    <property type="molecule type" value="Genomic_DNA"/>
</dbReference>
<keyword evidence="5" id="KW-0812">Transmembrane</keyword>
<evidence type="ECO:0000256" key="5">
    <source>
        <dbReference type="SAM" id="Phobius"/>
    </source>
</evidence>
<dbReference type="PROSITE" id="PS00941">
    <property type="entry name" value="CARBOXYLESTERASE_B_2"/>
    <property type="match status" value="1"/>
</dbReference>
<dbReference type="Pfam" id="PF00135">
    <property type="entry name" value="COesterase"/>
    <property type="match status" value="1"/>
</dbReference>
<accession>A0A8K0AGQ9</accession>
<reference evidence="7" key="1">
    <citation type="submission" date="2022-01" db="EMBL/GenBank/DDBJ databases">
        <authorList>
            <person name="Braso-Vives M."/>
        </authorList>
    </citation>
    <scope>NUCLEOTIDE SEQUENCE</scope>
</reference>
<feature type="transmembrane region" description="Helical" evidence="5">
    <location>
        <begin position="573"/>
        <end position="593"/>
    </location>
</feature>
<dbReference type="InterPro" id="IPR019819">
    <property type="entry name" value="Carboxylesterase_B_CS"/>
</dbReference>
<dbReference type="GO" id="GO:0006581">
    <property type="term" value="P:acetylcholine catabolic process"/>
    <property type="evidence" value="ECO:0007669"/>
    <property type="project" value="TreeGrafter"/>
</dbReference>
<evidence type="ECO:0000256" key="4">
    <source>
        <dbReference type="RuleBase" id="RU361235"/>
    </source>
</evidence>
<dbReference type="InterPro" id="IPR019826">
    <property type="entry name" value="Carboxylesterase_B_AS"/>
</dbReference>
<dbReference type="PANTHER" id="PTHR43918">
    <property type="entry name" value="ACETYLCHOLINESTERASE"/>
    <property type="match status" value="1"/>
</dbReference>